<dbReference type="GO" id="GO:0005975">
    <property type="term" value="P:carbohydrate metabolic process"/>
    <property type="evidence" value="ECO:0007669"/>
    <property type="project" value="InterPro"/>
</dbReference>
<name>A0A8T1RJL2_CARIL</name>
<keyword evidence="1" id="KW-0378">Hydrolase</keyword>
<evidence type="ECO:0000256" key="1">
    <source>
        <dbReference type="ARBA" id="ARBA00022801"/>
    </source>
</evidence>
<dbReference type="InterPro" id="IPR001223">
    <property type="entry name" value="Glyco_hydro18_cat"/>
</dbReference>
<organism evidence="5 6">
    <name type="scientific">Carya illinoinensis</name>
    <name type="common">Pecan</name>
    <dbReference type="NCBI Taxonomy" id="32201"/>
    <lineage>
        <taxon>Eukaryota</taxon>
        <taxon>Viridiplantae</taxon>
        <taxon>Streptophyta</taxon>
        <taxon>Embryophyta</taxon>
        <taxon>Tracheophyta</taxon>
        <taxon>Spermatophyta</taxon>
        <taxon>Magnoliopsida</taxon>
        <taxon>eudicotyledons</taxon>
        <taxon>Gunneridae</taxon>
        <taxon>Pentapetalae</taxon>
        <taxon>rosids</taxon>
        <taxon>fabids</taxon>
        <taxon>Fagales</taxon>
        <taxon>Juglandaceae</taxon>
        <taxon>Carya</taxon>
    </lineage>
</organism>
<keyword evidence="3" id="KW-0732">Signal</keyword>
<dbReference type="AlphaFoldDB" id="A0A8T1RJL2"/>
<proteinExistence type="predicted"/>
<keyword evidence="6" id="KW-1185">Reference proteome</keyword>
<dbReference type="EMBL" id="CM031809">
    <property type="protein sequence ID" value="KAG6666984.1"/>
    <property type="molecule type" value="Genomic_DNA"/>
</dbReference>
<evidence type="ECO:0000313" key="5">
    <source>
        <dbReference type="EMBL" id="KAG6666984.1"/>
    </source>
</evidence>
<dbReference type="GO" id="GO:0004568">
    <property type="term" value="F:chitinase activity"/>
    <property type="evidence" value="ECO:0007669"/>
    <property type="project" value="TreeGrafter"/>
</dbReference>
<evidence type="ECO:0000256" key="2">
    <source>
        <dbReference type="ARBA" id="ARBA00023295"/>
    </source>
</evidence>
<evidence type="ECO:0000259" key="4">
    <source>
        <dbReference type="PROSITE" id="PS51910"/>
    </source>
</evidence>
<gene>
    <name evidence="5" type="ORF">CIPAW_01G069300</name>
</gene>
<feature type="domain" description="GH18" evidence="4">
    <location>
        <begin position="27"/>
        <end position="257"/>
    </location>
</feature>
<feature type="signal peptide" evidence="3">
    <location>
        <begin position="1"/>
        <end position="26"/>
    </location>
</feature>
<evidence type="ECO:0000313" key="6">
    <source>
        <dbReference type="Proteomes" id="UP000811609"/>
    </source>
</evidence>
<dbReference type="Proteomes" id="UP000811609">
    <property type="component" value="Chromosome 1"/>
</dbReference>
<dbReference type="InterPro" id="IPR050542">
    <property type="entry name" value="Glycosyl_Hydrlase18_Chitinase"/>
</dbReference>
<dbReference type="PROSITE" id="PS51910">
    <property type="entry name" value="GH18_2"/>
    <property type="match status" value="1"/>
</dbReference>
<dbReference type="GO" id="GO:0005576">
    <property type="term" value="C:extracellular region"/>
    <property type="evidence" value="ECO:0007669"/>
    <property type="project" value="TreeGrafter"/>
</dbReference>
<dbReference type="PANTHER" id="PTHR45708">
    <property type="entry name" value="ENDOCHITINASE"/>
    <property type="match status" value="1"/>
</dbReference>
<feature type="chain" id="PRO_5035828600" description="GH18 domain-containing protein" evidence="3">
    <location>
        <begin position="27"/>
        <end position="257"/>
    </location>
</feature>
<accession>A0A8T1RJL2</accession>
<protein>
    <recommendedName>
        <fullName evidence="4">GH18 domain-containing protein</fullName>
    </recommendedName>
</protein>
<sequence>MASNSAISLAFLILSIILVQIVGTGAGRIAIYWGQNENKGTLAQACATGKYAFVNIAFLPTFGNGQKPTINLAGHCDPDSNGCTRFSSDIKSCQAKGIKVMLSLGGEIGTYNLSSTKDARKLAIFLSKYGKPGKKVYLTAPPLCPFPNIWMKGALQTGLFDYVWVQFYNSKKCEYSDHIGKLVHAWKQWTSNIPETEIFLGLPAAPEAAASGFIPAAVLTSKVLPAIKTSAKYWGVMLWSTYFDDQTGYSSSIRSHV</sequence>
<comment type="caution">
    <text evidence="5">The sequence shown here is derived from an EMBL/GenBank/DDBJ whole genome shotgun (WGS) entry which is preliminary data.</text>
</comment>
<evidence type="ECO:0000256" key="3">
    <source>
        <dbReference type="SAM" id="SignalP"/>
    </source>
</evidence>
<reference evidence="5" key="1">
    <citation type="submission" date="2020-12" db="EMBL/GenBank/DDBJ databases">
        <title>WGS assembly of Carya illinoinensis cv. Pawnee.</title>
        <authorList>
            <person name="Platts A."/>
            <person name="Shu S."/>
            <person name="Wright S."/>
            <person name="Barry K."/>
            <person name="Edger P."/>
            <person name="Pires J.C."/>
            <person name="Schmutz J."/>
        </authorList>
    </citation>
    <scope>NUCLEOTIDE SEQUENCE</scope>
    <source>
        <tissue evidence="5">Leaf</tissue>
    </source>
</reference>
<dbReference type="PANTHER" id="PTHR45708:SF49">
    <property type="entry name" value="ENDOCHITINASE"/>
    <property type="match status" value="1"/>
</dbReference>
<keyword evidence="2" id="KW-0326">Glycosidase</keyword>